<dbReference type="InterPro" id="IPR055272">
    <property type="entry name" value="POPDC1-3_dom"/>
</dbReference>
<dbReference type="GO" id="GO:0016328">
    <property type="term" value="C:lateral plasma membrane"/>
    <property type="evidence" value="ECO:0007669"/>
    <property type="project" value="UniProtKB-SubCell"/>
</dbReference>
<evidence type="ECO:0000256" key="5">
    <source>
        <dbReference type="ARBA" id="ARBA00022427"/>
    </source>
</evidence>
<evidence type="ECO:0000313" key="16">
    <source>
        <dbReference type="EMBL" id="EED91054.1"/>
    </source>
</evidence>
<dbReference type="GO" id="GO:0030552">
    <property type="term" value="F:cAMP binding"/>
    <property type="evidence" value="ECO:0000318"/>
    <property type="project" value="GO_Central"/>
</dbReference>
<comment type="similarity">
    <text evidence="4">Belongs to the popeye family.</text>
</comment>
<evidence type="ECO:0000256" key="11">
    <source>
        <dbReference type="ARBA" id="ARBA00022989"/>
    </source>
</evidence>
<keyword evidence="9" id="KW-0130">Cell adhesion</keyword>
<evidence type="ECO:0000256" key="14">
    <source>
        <dbReference type="SAM" id="MobiDB-lite"/>
    </source>
</evidence>
<keyword evidence="17" id="KW-1185">Reference proteome</keyword>
<dbReference type="Gene3D" id="2.60.120.10">
    <property type="entry name" value="Jelly Rolls"/>
    <property type="match status" value="1"/>
</dbReference>
<evidence type="ECO:0000256" key="6">
    <source>
        <dbReference type="ARBA" id="ARBA00022473"/>
    </source>
</evidence>
<dbReference type="EMBL" id="CM000643">
    <property type="protein sequence ID" value="EED91054.1"/>
    <property type="molecule type" value="Genomic_DNA"/>
</dbReference>
<dbReference type="GO" id="GO:0007155">
    <property type="term" value="P:cell adhesion"/>
    <property type="evidence" value="ECO:0007669"/>
    <property type="project" value="UniProtKB-KW"/>
</dbReference>
<evidence type="ECO:0000256" key="8">
    <source>
        <dbReference type="ARBA" id="ARBA00022692"/>
    </source>
</evidence>
<dbReference type="InterPro" id="IPR018490">
    <property type="entry name" value="cNMP-bd_dom_sf"/>
</dbReference>
<dbReference type="GeneID" id="7448403"/>
<dbReference type="GO" id="GO:0005923">
    <property type="term" value="C:bicellular tight junction"/>
    <property type="evidence" value="ECO:0007669"/>
    <property type="project" value="UniProtKB-SubCell"/>
</dbReference>
<feature type="region of interest" description="Disordered" evidence="14">
    <location>
        <begin position="426"/>
        <end position="457"/>
    </location>
</feature>
<dbReference type="eggNOG" id="ENOG502S888">
    <property type="taxonomic scope" value="Eukaryota"/>
</dbReference>
<comment type="subcellular location">
    <subcellularLocation>
        <location evidence="3">Cell junction</location>
        <location evidence="3">Tight junction</location>
    </subcellularLocation>
    <subcellularLocation>
        <location evidence="1">Lateral cell membrane</location>
    </subcellularLocation>
    <subcellularLocation>
        <location evidence="2">Membrane</location>
        <topology evidence="2">Multi-pass membrane protein</topology>
    </subcellularLocation>
</comment>
<dbReference type="AlphaFoldDB" id="B8C543"/>
<dbReference type="Proteomes" id="UP000001449">
    <property type="component" value="Chromosome 6"/>
</dbReference>
<dbReference type="InterPro" id="IPR014710">
    <property type="entry name" value="RmlC-like_jellyroll"/>
</dbReference>
<keyword evidence="7" id="KW-1003">Cell membrane</keyword>
<proteinExistence type="inferred from homology"/>
<keyword evidence="6" id="KW-0217">Developmental protein</keyword>
<evidence type="ECO:0000256" key="13">
    <source>
        <dbReference type="ARBA" id="ARBA00023180"/>
    </source>
</evidence>
<organism evidence="16 17">
    <name type="scientific">Thalassiosira pseudonana</name>
    <name type="common">Marine diatom</name>
    <name type="synonym">Cyclotella nana</name>
    <dbReference type="NCBI Taxonomy" id="35128"/>
    <lineage>
        <taxon>Eukaryota</taxon>
        <taxon>Sar</taxon>
        <taxon>Stramenopiles</taxon>
        <taxon>Ochrophyta</taxon>
        <taxon>Bacillariophyta</taxon>
        <taxon>Coscinodiscophyceae</taxon>
        <taxon>Thalassiosirophycidae</taxon>
        <taxon>Thalassiosirales</taxon>
        <taxon>Thalassiosiraceae</taxon>
        <taxon>Thalassiosira</taxon>
    </lineage>
</organism>
<keyword evidence="5" id="KW-0796">Tight junction</keyword>
<keyword evidence="13" id="KW-0325">Glycoprotein</keyword>
<protein>
    <recommendedName>
        <fullName evidence="15">POPDC1-3 domain-containing protein</fullName>
    </recommendedName>
</protein>
<evidence type="ECO:0000256" key="12">
    <source>
        <dbReference type="ARBA" id="ARBA00023136"/>
    </source>
</evidence>
<dbReference type="PANTHER" id="PTHR12101">
    <property type="entry name" value="POPEYE DOMAIN CONTAINING PROTEIN"/>
    <property type="match status" value="1"/>
</dbReference>
<feature type="compositionally biased region" description="Acidic residues" evidence="14">
    <location>
        <begin position="429"/>
        <end position="444"/>
    </location>
</feature>
<keyword evidence="11" id="KW-1133">Transmembrane helix</keyword>
<sequence>MSSRRNTNFIARVLKEANIAARYTFQSAHHKPKRKTKKVVSFVYKGNYYRRPIPTSKKSEKAPPELLKIPPAGQAVLPKPFKTPPPEFIASSKSAHGGSGSKQQSTWSWSSWWKLNAPLLILNFGSLATLVGFTRRDVLELRALSMTGSTTFVIYSLLQPPPIRWPSIVWSTLFAGVNGYKILGILNERKGKVVLSPREEEIYHEHFQPHGVTPKQFEKAMRVGTIRTIKKGELVSRQGIPISSVKLVIRGNTRASVMGRHLTAIGSARGNRQKFAGGDSGAWVGEMAFLQSMWDKDHAPKNVASGAAGATAAGVQNKPSKPNTTTATDEGSKSNAVIRSGLSPSDGPNKYYAISTIVATEDIEVIEWSFEDMEKLMKSSVDMQGSMTRAMTAAIVGKVVNFMVSRQQTALPSWTTWLDNWKAAVSTPDVDDDDDDEEGEDEEEELKKMRLFQRSQV</sequence>
<evidence type="ECO:0000313" key="17">
    <source>
        <dbReference type="Proteomes" id="UP000001449"/>
    </source>
</evidence>
<evidence type="ECO:0000256" key="3">
    <source>
        <dbReference type="ARBA" id="ARBA00004435"/>
    </source>
</evidence>
<keyword evidence="8" id="KW-0812">Transmembrane</keyword>
<reference evidence="16 17" key="2">
    <citation type="journal article" date="2008" name="Nature">
        <title>The Phaeodactylum genome reveals the evolutionary history of diatom genomes.</title>
        <authorList>
            <person name="Bowler C."/>
            <person name="Allen A.E."/>
            <person name="Badger J.H."/>
            <person name="Grimwood J."/>
            <person name="Jabbari K."/>
            <person name="Kuo A."/>
            <person name="Maheswari U."/>
            <person name="Martens C."/>
            <person name="Maumus F."/>
            <person name="Otillar R.P."/>
            <person name="Rayko E."/>
            <person name="Salamov A."/>
            <person name="Vandepoele K."/>
            <person name="Beszteri B."/>
            <person name="Gruber A."/>
            <person name="Heijde M."/>
            <person name="Katinka M."/>
            <person name="Mock T."/>
            <person name="Valentin K."/>
            <person name="Verret F."/>
            <person name="Berges J.A."/>
            <person name="Brownlee C."/>
            <person name="Cadoret J.P."/>
            <person name="Chiovitti A."/>
            <person name="Choi C.J."/>
            <person name="Coesel S."/>
            <person name="De Martino A."/>
            <person name="Detter J.C."/>
            <person name="Durkin C."/>
            <person name="Falciatore A."/>
            <person name="Fournet J."/>
            <person name="Haruta M."/>
            <person name="Huysman M.J."/>
            <person name="Jenkins B.D."/>
            <person name="Jiroutova K."/>
            <person name="Jorgensen R.E."/>
            <person name="Joubert Y."/>
            <person name="Kaplan A."/>
            <person name="Kroger N."/>
            <person name="Kroth P.G."/>
            <person name="La Roche J."/>
            <person name="Lindquist E."/>
            <person name="Lommer M."/>
            <person name="Martin-Jezequel V."/>
            <person name="Lopez P.J."/>
            <person name="Lucas S."/>
            <person name="Mangogna M."/>
            <person name="McGinnis K."/>
            <person name="Medlin L.K."/>
            <person name="Montsant A."/>
            <person name="Oudot-Le Secq M.P."/>
            <person name="Napoli C."/>
            <person name="Obornik M."/>
            <person name="Parker M.S."/>
            <person name="Petit J.L."/>
            <person name="Porcel B.M."/>
            <person name="Poulsen N."/>
            <person name="Robison M."/>
            <person name="Rychlewski L."/>
            <person name="Rynearson T.A."/>
            <person name="Schmutz J."/>
            <person name="Shapiro H."/>
            <person name="Siaut M."/>
            <person name="Stanley M."/>
            <person name="Sussman M.R."/>
            <person name="Taylor A.R."/>
            <person name="Vardi A."/>
            <person name="von Dassow P."/>
            <person name="Vyverman W."/>
            <person name="Willis A."/>
            <person name="Wyrwicz L.S."/>
            <person name="Rokhsar D.S."/>
            <person name="Weissenbach J."/>
            <person name="Armbrust E.V."/>
            <person name="Green B.R."/>
            <person name="Van de Peer Y."/>
            <person name="Grigoriev I.V."/>
        </authorList>
    </citation>
    <scope>NUCLEOTIDE SEQUENCE [LARGE SCALE GENOMIC DNA]</scope>
    <source>
        <strain evidence="16 17">CCMP1335</strain>
    </source>
</reference>
<keyword evidence="12" id="KW-0472">Membrane</keyword>
<feature type="compositionally biased region" description="Low complexity" evidence="14">
    <location>
        <begin position="304"/>
        <end position="314"/>
    </location>
</feature>
<evidence type="ECO:0000259" key="15">
    <source>
        <dbReference type="Pfam" id="PF04831"/>
    </source>
</evidence>
<keyword evidence="10" id="KW-0965">Cell junction</keyword>
<gene>
    <name evidence="16" type="ORF">THAPSDRAFT_22979</name>
</gene>
<accession>B8C543</accession>
<dbReference type="GO" id="GO:0042383">
    <property type="term" value="C:sarcolemma"/>
    <property type="evidence" value="ECO:0000318"/>
    <property type="project" value="GO_Central"/>
</dbReference>
<dbReference type="InterPro" id="IPR006916">
    <property type="entry name" value="POPDC1-3"/>
</dbReference>
<dbReference type="InParanoid" id="B8C543"/>
<dbReference type="Pfam" id="PF04831">
    <property type="entry name" value="POPDC1-3"/>
    <property type="match status" value="1"/>
</dbReference>
<dbReference type="PaxDb" id="35128-Thaps22979"/>
<feature type="region of interest" description="Disordered" evidence="14">
    <location>
        <begin position="300"/>
        <end position="342"/>
    </location>
</feature>
<dbReference type="KEGG" id="tps:THAPSDRAFT_22979"/>
<name>B8C543_THAPS</name>
<evidence type="ECO:0000256" key="9">
    <source>
        <dbReference type="ARBA" id="ARBA00022889"/>
    </source>
</evidence>
<feature type="compositionally biased region" description="Polar residues" evidence="14">
    <location>
        <begin position="317"/>
        <end position="337"/>
    </location>
</feature>
<dbReference type="OMA" id="HEMEIYS"/>
<evidence type="ECO:0000256" key="7">
    <source>
        <dbReference type="ARBA" id="ARBA00022475"/>
    </source>
</evidence>
<dbReference type="SUPFAM" id="SSF51206">
    <property type="entry name" value="cAMP-binding domain-like"/>
    <property type="match status" value="1"/>
</dbReference>
<evidence type="ECO:0000256" key="1">
    <source>
        <dbReference type="ARBA" id="ARBA00004124"/>
    </source>
</evidence>
<reference evidence="16 17" key="1">
    <citation type="journal article" date="2004" name="Science">
        <title>The genome of the diatom Thalassiosira pseudonana: ecology, evolution, and metabolism.</title>
        <authorList>
            <person name="Armbrust E.V."/>
            <person name="Berges J.A."/>
            <person name="Bowler C."/>
            <person name="Green B.R."/>
            <person name="Martinez D."/>
            <person name="Putnam N.H."/>
            <person name="Zhou S."/>
            <person name="Allen A.E."/>
            <person name="Apt K.E."/>
            <person name="Bechner M."/>
            <person name="Brzezinski M.A."/>
            <person name="Chaal B.K."/>
            <person name="Chiovitti A."/>
            <person name="Davis A.K."/>
            <person name="Demarest M.S."/>
            <person name="Detter J.C."/>
            <person name="Glavina T."/>
            <person name="Goodstein D."/>
            <person name="Hadi M.Z."/>
            <person name="Hellsten U."/>
            <person name="Hildebrand M."/>
            <person name="Jenkins B.D."/>
            <person name="Jurka J."/>
            <person name="Kapitonov V.V."/>
            <person name="Kroger N."/>
            <person name="Lau W.W."/>
            <person name="Lane T.W."/>
            <person name="Larimer F.W."/>
            <person name="Lippmeier J.C."/>
            <person name="Lucas S."/>
            <person name="Medina M."/>
            <person name="Montsant A."/>
            <person name="Obornik M."/>
            <person name="Parker M.S."/>
            <person name="Palenik B."/>
            <person name="Pazour G.J."/>
            <person name="Richardson P.M."/>
            <person name="Rynearson T.A."/>
            <person name="Saito M.A."/>
            <person name="Schwartz D.C."/>
            <person name="Thamatrakoln K."/>
            <person name="Valentin K."/>
            <person name="Vardi A."/>
            <person name="Wilkerson F.P."/>
            <person name="Rokhsar D.S."/>
        </authorList>
    </citation>
    <scope>NUCLEOTIDE SEQUENCE [LARGE SCALE GENOMIC DNA]</scope>
    <source>
        <strain evidence="16 17">CCMP1335</strain>
    </source>
</reference>
<dbReference type="PANTHER" id="PTHR12101:SF17">
    <property type="entry name" value="BLOOD VESSEL EPICARDIAL SUBSTANCE"/>
    <property type="match status" value="1"/>
</dbReference>
<feature type="domain" description="POPDC1-3" evidence="15">
    <location>
        <begin position="127"/>
        <end position="225"/>
    </location>
</feature>
<evidence type="ECO:0000256" key="10">
    <source>
        <dbReference type="ARBA" id="ARBA00022949"/>
    </source>
</evidence>
<dbReference type="RefSeq" id="XP_002290947.1">
    <property type="nucleotide sequence ID" value="XM_002290911.1"/>
</dbReference>
<dbReference type="HOGENOM" id="CLU_556064_0_0_1"/>
<evidence type="ECO:0000256" key="2">
    <source>
        <dbReference type="ARBA" id="ARBA00004141"/>
    </source>
</evidence>
<evidence type="ECO:0000256" key="4">
    <source>
        <dbReference type="ARBA" id="ARBA00007146"/>
    </source>
</evidence>